<dbReference type="Pfam" id="PF14886">
    <property type="entry name" value="FAM183"/>
    <property type="match status" value="1"/>
</dbReference>
<evidence type="ECO:0000256" key="3">
    <source>
        <dbReference type="ARBA" id="ARBA00022490"/>
    </source>
</evidence>
<organism evidence="9 10">
    <name type="scientific">Scophthalmus maximus</name>
    <name type="common">Turbot</name>
    <name type="synonym">Psetta maxima</name>
    <dbReference type="NCBI Taxonomy" id="52904"/>
    <lineage>
        <taxon>Eukaryota</taxon>
        <taxon>Metazoa</taxon>
        <taxon>Chordata</taxon>
        <taxon>Craniata</taxon>
        <taxon>Vertebrata</taxon>
        <taxon>Euteleostomi</taxon>
        <taxon>Actinopterygii</taxon>
        <taxon>Neopterygii</taxon>
        <taxon>Teleostei</taxon>
        <taxon>Neoteleostei</taxon>
        <taxon>Acanthomorphata</taxon>
        <taxon>Carangaria</taxon>
        <taxon>Pleuronectiformes</taxon>
        <taxon>Pleuronectoidei</taxon>
        <taxon>Scophthalmidae</taxon>
        <taxon>Scophthalmus</taxon>
    </lineage>
</organism>
<evidence type="ECO:0000256" key="6">
    <source>
        <dbReference type="ARBA" id="ARBA00034777"/>
    </source>
</evidence>
<keyword evidence="3" id="KW-0963">Cytoplasm</keyword>
<evidence type="ECO:0000256" key="7">
    <source>
        <dbReference type="SAM" id="MobiDB-lite"/>
    </source>
</evidence>
<keyword evidence="5" id="KW-0966">Cell projection</keyword>
<comment type="subcellular location">
    <subcellularLocation>
        <location evidence="1">Cell projection</location>
        <location evidence="1">Cilium</location>
    </subcellularLocation>
    <subcellularLocation>
        <location evidence="2">Cytoplasm</location>
        <location evidence="2">Cytoskeleton</location>
    </subcellularLocation>
</comment>
<sequence>MGPLSSTHRPSVVLILIPKVTVLVLVVRLSLVALRTTLPGCICATEKSIYISIKWCLIAKKEREEKKMSISVYSIKNTCRCCTHPSRAKLGAWRHRAVECRHRGSGRTLFSRRLATRKIKGAEIEGRGGAVGTNERRAPGTEPSASDEPRRHRPFVDMAEKKEVDVVHQNAIHVETIRKEQRHQKLHTEFSINPRRKLHVLTDKPMSKKPAENIVENPEFLEAFHKAHQEPTKKYPMPVTESQEIGWVSTPLIPENRSDGRIHFNHRSTDVTRHKESALKAGK</sequence>
<evidence type="ECO:0000256" key="2">
    <source>
        <dbReference type="ARBA" id="ARBA00004245"/>
    </source>
</evidence>
<gene>
    <name evidence="9" type="ORF">F2P81_005399</name>
</gene>
<dbReference type="GO" id="GO:0005856">
    <property type="term" value="C:cytoskeleton"/>
    <property type="evidence" value="ECO:0007669"/>
    <property type="project" value="UniProtKB-SubCell"/>
</dbReference>
<dbReference type="PANTHER" id="PTHR33865">
    <property type="entry name" value="PROTEIN FAM183B"/>
    <property type="match status" value="1"/>
</dbReference>
<evidence type="ECO:0000256" key="4">
    <source>
        <dbReference type="ARBA" id="ARBA00023212"/>
    </source>
</evidence>
<reference evidence="9 10" key="1">
    <citation type="submission" date="2019-06" db="EMBL/GenBank/DDBJ databases">
        <title>Draft genomes of female and male turbot (Scophthalmus maximus).</title>
        <authorList>
            <person name="Xu H."/>
            <person name="Xu X.-W."/>
            <person name="Shao C."/>
            <person name="Chen S."/>
        </authorList>
    </citation>
    <scope>NUCLEOTIDE SEQUENCE [LARGE SCALE GENOMIC DNA]</scope>
    <source>
        <strain evidence="9">Ysfricsl-2016a</strain>
        <tissue evidence="9">Blood</tissue>
    </source>
</reference>
<evidence type="ECO:0000313" key="9">
    <source>
        <dbReference type="EMBL" id="KAF0041867.1"/>
    </source>
</evidence>
<evidence type="ECO:0000256" key="8">
    <source>
        <dbReference type="SAM" id="Phobius"/>
    </source>
</evidence>
<comment type="similarity">
    <text evidence="6">Belongs to the CFAP144 family.</text>
</comment>
<evidence type="ECO:0008006" key="11">
    <source>
        <dbReference type="Google" id="ProtNLM"/>
    </source>
</evidence>
<comment type="caution">
    <text evidence="9">The sequence shown here is derived from an EMBL/GenBank/DDBJ whole genome shotgun (WGS) entry which is preliminary data.</text>
</comment>
<keyword evidence="8" id="KW-0812">Transmembrane</keyword>
<dbReference type="InterPro" id="IPR029214">
    <property type="entry name" value="CFAP144"/>
</dbReference>
<dbReference type="PANTHER" id="PTHR33865:SF3">
    <property type="entry name" value="PROTEIN FAM183B"/>
    <property type="match status" value="1"/>
</dbReference>
<dbReference type="EMBL" id="VEVO01000005">
    <property type="protein sequence ID" value="KAF0041867.1"/>
    <property type="molecule type" value="Genomic_DNA"/>
</dbReference>
<dbReference type="AlphaFoldDB" id="A0A6A4T6D4"/>
<evidence type="ECO:0000313" key="10">
    <source>
        <dbReference type="Proteomes" id="UP000438429"/>
    </source>
</evidence>
<accession>A0A6A4T6D4</accession>
<keyword evidence="8" id="KW-1133">Transmembrane helix</keyword>
<proteinExistence type="inferred from homology"/>
<feature type="transmembrane region" description="Helical" evidence="8">
    <location>
        <begin position="12"/>
        <end position="34"/>
    </location>
</feature>
<protein>
    <recommendedName>
        <fullName evidence="11">Protein FAM183A</fullName>
    </recommendedName>
</protein>
<evidence type="ECO:0000256" key="5">
    <source>
        <dbReference type="ARBA" id="ARBA00023273"/>
    </source>
</evidence>
<dbReference type="GO" id="GO:0097546">
    <property type="term" value="C:ciliary base"/>
    <property type="evidence" value="ECO:0007669"/>
    <property type="project" value="TreeGrafter"/>
</dbReference>
<keyword evidence="4" id="KW-0206">Cytoskeleton</keyword>
<feature type="region of interest" description="Disordered" evidence="7">
    <location>
        <begin position="122"/>
        <end position="151"/>
    </location>
</feature>
<evidence type="ECO:0000256" key="1">
    <source>
        <dbReference type="ARBA" id="ARBA00004138"/>
    </source>
</evidence>
<name>A0A6A4T6D4_SCOMX</name>
<keyword evidence="8" id="KW-0472">Membrane</keyword>
<dbReference type="Proteomes" id="UP000438429">
    <property type="component" value="Unassembled WGS sequence"/>
</dbReference>